<dbReference type="PANTHER" id="PTHR32309:SF13">
    <property type="entry name" value="FERRIC ENTEROBACTIN TRANSPORT PROTEIN FEPE"/>
    <property type="match status" value="1"/>
</dbReference>
<evidence type="ECO:0000313" key="4">
    <source>
        <dbReference type="Proteomes" id="UP000179076"/>
    </source>
</evidence>
<proteinExistence type="predicted"/>
<reference evidence="3 4" key="1">
    <citation type="journal article" date="2016" name="Nat. Commun.">
        <title>Thousands of microbial genomes shed light on interconnected biogeochemical processes in an aquifer system.</title>
        <authorList>
            <person name="Anantharaman K."/>
            <person name="Brown C.T."/>
            <person name="Hug L.A."/>
            <person name="Sharon I."/>
            <person name="Castelle C.J."/>
            <person name="Probst A.J."/>
            <person name="Thomas B.C."/>
            <person name="Singh A."/>
            <person name="Wilkins M.J."/>
            <person name="Karaoz U."/>
            <person name="Brodie E.L."/>
            <person name="Williams K.H."/>
            <person name="Hubbard S.S."/>
            <person name="Banfield J.F."/>
        </authorList>
    </citation>
    <scope>NUCLEOTIDE SEQUENCE [LARGE SCALE GENOMIC DNA]</scope>
</reference>
<dbReference type="Pfam" id="PF10609">
    <property type="entry name" value="ParA"/>
    <property type="match status" value="1"/>
</dbReference>
<dbReference type="GO" id="GO:0004713">
    <property type="term" value="F:protein tyrosine kinase activity"/>
    <property type="evidence" value="ECO:0007669"/>
    <property type="project" value="TreeGrafter"/>
</dbReference>
<dbReference type="CDD" id="cd05387">
    <property type="entry name" value="BY-kinase"/>
    <property type="match status" value="1"/>
</dbReference>
<organism evidence="3 4">
    <name type="scientific">Candidatus Muproteobacteria bacterium RBG_16_60_9</name>
    <dbReference type="NCBI Taxonomy" id="1817755"/>
    <lineage>
        <taxon>Bacteria</taxon>
        <taxon>Pseudomonadati</taxon>
        <taxon>Pseudomonadota</taxon>
        <taxon>Candidatus Muproteobacteria</taxon>
    </lineage>
</organism>
<dbReference type="InterPro" id="IPR033756">
    <property type="entry name" value="YlxH/NBP35"/>
</dbReference>
<evidence type="ECO:0000256" key="2">
    <source>
        <dbReference type="ARBA" id="ARBA00022840"/>
    </source>
</evidence>
<dbReference type="EMBL" id="MFSP01000191">
    <property type="protein sequence ID" value="OGI61643.1"/>
    <property type="molecule type" value="Genomic_DNA"/>
</dbReference>
<dbReference type="InterPro" id="IPR027417">
    <property type="entry name" value="P-loop_NTPase"/>
</dbReference>
<keyword evidence="2" id="KW-0067">ATP-binding</keyword>
<comment type="caution">
    <text evidence="3">The sequence shown here is derived from an EMBL/GenBank/DDBJ whole genome shotgun (WGS) entry which is preliminary data.</text>
</comment>
<dbReference type="PANTHER" id="PTHR32309">
    <property type="entry name" value="TYROSINE-PROTEIN KINASE"/>
    <property type="match status" value="1"/>
</dbReference>
<dbReference type="AlphaFoldDB" id="A0A1F6UWA6"/>
<evidence type="ECO:0000256" key="1">
    <source>
        <dbReference type="ARBA" id="ARBA00022741"/>
    </source>
</evidence>
<dbReference type="GO" id="GO:0005524">
    <property type="term" value="F:ATP binding"/>
    <property type="evidence" value="ECO:0007669"/>
    <property type="project" value="UniProtKB-KW"/>
</dbReference>
<dbReference type="GO" id="GO:0005886">
    <property type="term" value="C:plasma membrane"/>
    <property type="evidence" value="ECO:0007669"/>
    <property type="project" value="TreeGrafter"/>
</dbReference>
<dbReference type="Proteomes" id="UP000179076">
    <property type="component" value="Unassembled WGS sequence"/>
</dbReference>
<accession>A0A1F6UWA6</accession>
<name>A0A1F6UWA6_9PROT</name>
<protein>
    <submittedName>
        <fullName evidence="3">Uncharacterized protein</fullName>
    </submittedName>
</protein>
<keyword evidence="1" id="KW-0547">Nucleotide-binding</keyword>
<evidence type="ECO:0000313" key="3">
    <source>
        <dbReference type="EMBL" id="OGI61643.1"/>
    </source>
</evidence>
<sequence>MDSFTKAVQLAQQEKRRVTGSGRALVTTEISYSQTRTVGLYPGWLRQNRVLTAESPEQAVQAYKVLRTQVHQRMRANGWRTLGITSPRRGEGKTVTAINLAISLAMEPSHTVLLVDADLRQPSVHTYLGLEVENGLREYLLGALPLEQILVHPMIRRMVVLPGSGPVPSSSELLVSPVMLALVQELKRRYPTRHVIFDLPPVLTTDDVLAFAPYLDAMLLVAQEGKTERDELARAAELVQGANHNLMGTVLNRSSEQNSL</sequence>
<dbReference type="SUPFAM" id="SSF52540">
    <property type="entry name" value="P-loop containing nucleoside triphosphate hydrolases"/>
    <property type="match status" value="1"/>
</dbReference>
<dbReference type="InterPro" id="IPR005702">
    <property type="entry name" value="Wzc-like_C"/>
</dbReference>
<dbReference type="InterPro" id="IPR050445">
    <property type="entry name" value="Bact_polysacc_biosynth/exp"/>
</dbReference>
<gene>
    <name evidence="3" type="ORF">A2W18_15115</name>
</gene>
<dbReference type="Gene3D" id="3.40.50.300">
    <property type="entry name" value="P-loop containing nucleotide triphosphate hydrolases"/>
    <property type="match status" value="1"/>
</dbReference>